<dbReference type="FunFam" id="3.40.50.300:FF:000299">
    <property type="entry name" value="ABC transporter ATP-binding protein/permease"/>
    <property type="match status" value="1"/>
</dbReference>
<dbReference type="InterPro" id="IPR027417">
    <property type="entry name" value="P-loop_NTPase"/>
</dbReference>
<feature type="transmembrane region" description="Helical" evidence="11">
    <location>
        <begin position="158"/>
        <end position="176"/>
    </location>
</feature>
<dbReference type="PANTHER" id="PTHR43394">
    <property type="entry name" value="ATP-DEPENDENT PERMEASE MDL1, MITOCHONDRIAL"/>
    <property type="match status" value="1"/>
</dbReference>
<dbReference type="GO" id="GO:0005524">
    <property type="term" value="F:ATP binding"/>
    <property type="evidence" value="ECO:0007669"/>
    <property type="project" value="UniProtKB-KW"/>
</dbReference>
<feature type="domain" description="ABC transporter" evidence="12">
    <location>
        <begin position="332"/>
        <end position="567"/>
    </location>
</feature>
<keyword evidence="10 11" id="KW-0472">Membrane</keyword>
<comment type="subcellular location">
    <subcellularLocation>
        <location evidence="1">Cell membrane</location>
        <topology evidence="1">Multi-pass membrane protein</topology>
    </subcellularLocation>
</comment>
<evidence type="ECO:0000256" key="7">
    <source>
        <dbReference type="ARBA" id="ARBA00022807"/>
    </source>
</evidence>
<evidence type="ECO:0000256" key="9">
    <source>
        <dbReference type="ARBA" id="ARBA00022989"/>
    </source>
</evidence>
<evidence type="ECO:0000259" key="12">
    <source>
        <dbReference type="PROSITE" id="PS50893"/>
    </source>
</evidence>
<dbReference type="Proteomes" id="UP000182712">
    <property type="component" value="Unassembled WGS sequence"/>
</dbReference>
<dbReference type="InterPro" id="IPR011527">
    <property type="entry name" value="ABC1_TM_dom"/>
</dbReference>
<feature type="transmembrane region" description="Helical" evidence="11">
    <location>
        <begin position="125"/>
        <end position="152"/>
    </location>
</feature>
<feature type="transmembrane region" description="Helical" evidence="11">
    <location>
        <begin position="244"/>
        <end position="265"/>
    </location>
</feature>
<dbReference type="GO" id="GO:0006508">
    <property type="term" value="P:proteolysis"/>
    <property type="evidence" value="ECO:0007669"/>
    <property type="project" value="UniProtKB-KW"/>
</dbReference>
<keyword evidence="9 11" id="KW-1133">Transmembrane helix</keyword>
<dbReference type="Pfam" id="PF00664">
    <property type="entry name" value="ABC_membrane"/>
    <property type="match status" value="1"/>
</dbReference>
<dbReference type="CDD" id="cd18551">
    <property type="entry name" value="ABC_6TM_LmrA_like"/>
    <property type="match status" value="1"/>
</dbReference>
<keyword evidence="2" id="KW-0813">Transport</keyword>
<keyword evidence="8 14" id="KW-0067">ATP-binding</keyword>
<feature type="domain" description="ABC transmembrane type-1" evidence="13">
    <location>
        <begin position="20"/>
        <end position="301"/>
    </location>
</feature>
<keyword evidence="6" id="KW-0547">Nucleotide-binding</keyword>
<dbReference type="InterPro" id="IPR003593">
    <property type="entry name" value="AAA+_ATPase"/>
</dbReference>
<feature type="transmembrane region" description="Helical" evidence="11">
    <location>
        <begin position="60"/>
        <end position="80"/>
    </location>
</feature>
<proteinExistence type="predicted"/>
<dbReference type="EMBL" id="FOGM01000019">
    <property type="protein sequence ID" value="SES14781.1"/>
    <property type="molecule type" value="Genomic_DNA"/>
</dbReference>
<keyword evidence="7" id="KW-0788">Thiol protease</keyword>
<feature type="transmembrane region" description="Helical" evidence="11">
    <location>
        <begin position="20"/>
        <end position="40"/>
    </location>
</feature>
<gene>
    <name evidence="14" type="ORF">SAMN04487840_11912</name>
</gene>
<evidence type="ECO:0000256" key="5">
    <source>
        <dbReference type="ARBA" id="ARBA00022692"/>
    </source>
</evidence>
<evidence type="ECO:0000256" key="4">
    <source>
        <dbReference type="ARBA" id="ARBA00022670"/>
    </source>
</evidence>
<dbReference type="InterPro" id="IPR036640">
    <property type="entry name" value="ABC1_TM_sf"/>
</dbReference>
<dbReference type="PROSITE" id="PS50929">
    <property type="entry name" value="ABC_TM1F"/>
    <property type="match status" value="1"/>
</dbReference>
<reference evidence="14 15" key="1">
    <citation type="submission" date="2016-10" db="EMBL/GenBank/DDBJ databases">
        <authorList>
            <person name="de Groot N.N."/>
        </authorList>
    </citation>
    <scope>NUCLEOTIDE SEQUENCE [LARGE SCALE GENOMIC DNA]</scope>
    <source>
        <strain evidence="14 15">VTM2R47</strain>
    </source>
</reference>
<dbReference type="GO" id="GO:0005886">
    <property type="term" value="C:plasma membrane"/>
    <property type="evidence" value="ECO:0007669"/>
    <property type="project" value="UniProtKB-SubCell"/>
</dbReference>
<evidence type="ECO:0000256" key="2">
    <source>
        <dbReference type="ARBA" id="ARBA00022448"/>
    </source>
</evidence>
<keyword evidence="5 11" id="KW-0812">Transmembrane</keyword>
<sequence>MMNKELLKLLFSFINKKKFIIGLSLSFIGTLLGLLLPQFIGKLLDEQFLTSIVSEKDTFFSLVGFFIFVYTVQAVASYLIGTCGSQAMNKLQKQVYSNLLLSSVKNLEYFKSGDLSSRLTNDMSVVLNFVTVVLPNFILNLVTIVGSIILLFQISPSMTSMSLLVIPLLAGIIIPINRKLEDYYAGYQGNISDISSKISHKFLHIRLIKAFKGERDEENDIGTSFDKLSLNYNKIIKFSAIQGTLVNSSMMAFIIMLLVVAGVSVSKGEMTIATLTTFVLYITQLIDPVTDISDSMTELTEFSSVSNRLMEILNLDKEENVVSNTNLVDTSISLDNLHFAYENESVLNGLSVDIPSGKHVAVVGPSGAGKSTIFSLLMKFYQDYQGSIFVGQQDLKNISPEQMRAIISYIPQDNTLFHGSIRDNLFYGKNQSVSEERLSFVLETLGLSKLVDELDDGLDTMILDSGTGLSEGQKQRFNIARALLIEHPIYLLDEVTASLDSVTERLVSKAIDKLTAGKTRLTIAHRLHTVREADAILVLNKNGTVADYGTHQQLLKRNGLYRDFLAGLQKAS</sequence>
<evidence type="ECO:0000256" key="11">
    <source>
        <dbReference type="SAM" id="Phobius"/>
    </source>
</evidence>
<dbReference type="SUPFAM" id="SSF90123">
    <property type="entry name" value="ABC transporter transmembrane region"/>
    <property type="match status" value="1"/>
</dbReference>
<dbReference type="InterPro" id="IPR003439">
    <property type="entry name" value="ABC_transporter-like_ATP-bd"/>
</dbReference>
<evidence type="ECO:0000313" key="14">
    <source>
        <dbReference type="EMBL" id="SES14781.1"/>
    </source>
</evidence>
<keyword evidence="3" id="KW-1003">Cell membrane</keyword>
<evidence type="ECO:0000256" key="6">
    <source>
        <dbReference type="ARBA" id="ARBA00022741"/>
    </source>
</evidence>
<dbReference type="AlphaFoldDB" id="A0A1H9UZN9"/>
<dbReference type="Gene3D" id="3.40.50.300">
    <property type="entry name" value="P-loop containing nucleotide triphosphate hydrolases"/>
    <property type="match status" value="1"/>
</dbReference>
<dbReference type="PANTHER" id="PTHR43394:SF1">
    <property type="entry name" value="ATP-BINDING CASSETTE SUB-FAMILY B MEMBER 10, MITOCHONDRIAL"/>
    <property type="match status" value="1"/>
</dbReference>
<evidence type="ECO:0000259" key="13">
    <source>
        <dbReference type="PROSITE" id="PS50929"/>
    </source>
</evidence>
<dbReference type="Gene3D" id="1.20.1560.10">
    <property type="entry name" value="ABC transporter type 1, transmembrane domain"/>
    <property type="match status" value="1"/>
</dbReference>
<dbReference type="SMART" id="SM00382">
    <property type="entry name" value="AAA"/>
    <property type="match status" value="1"/>
</dbReference>
<dbReference type="InterPro" id="IPR039421">
    <property type="entry name" value="Type_1_exporter"/>
</dbReference>
<dbReference type="GO" id="GO:0008234">
    <property type="term" value="F:cysteine-type peptidase activity"/>
    <property type="evidence" value="ECO:0007669"/>
    <property type="project" value="UniProtKB-KW"/>
</dbReference>
<accession>A0A1H9UZN9</accession>
<evidence type="ECO:0000256" key="8">
    <source>
        <dbReference type="ARBA" id="ARBA00022840"/>
    </source>
</evidence>
<dbReference type="PROSITE" id="PS50893">
    <property type="entry name" value="ABC_TRANSPORTER_2"/>
    <property type="match status" value="1"/>
</dbReference>
<protein>
    <submittedName>
        <fullName evidence="14">ATP-binding cassette, subfamily B, AbcA/BmrA</fullName>
    </submittedName>
</protein>
<evidence type="ECO:0000256" key="3">
    <source>
        <dbReference type="ARBA" id="ARBA00022475"/>
    </source>
</evidence>
<evidence type="ECO:0000256" key="1">
    <source>
        <dbReference type="ARBA" id="ARBA00004651"/>
    </source>
</evidence>
<organism evidence="14 15">
    <name type="scientific">Streptococcus gallolyticus</name>
    <dbReference type="NCBI Taxonomy" id="315405"/>
    <lineage>
        <taxon>Bacteria</taxon>
        <taxon>Bacillati</taxon>
        <taxon>Bacillota</taxon>
        <taxon>Bacilli</taxon>
        <taxon>Lactobacillales</taxon>
        <taxon>Streptococcaceae</taxon>
        <taxon>Streptococcus</taxon>
    </lineage>
</organism>
<evidence type="ECO:0000313" key="15">
    <source>
        <dbReference type="Proteomes" id="UP000182712"/>
    </source>
</evidence>
<keyword evidence="4" id="KW-0645">Protease</keyword>
<dbReference type="SUPFAM" id="SSF52540">
    <property type="entry name" value="P-loop containing nucleoside triphosphate hydrolases"/>
    <property type="match status" value="1"/>
</dbReference>
<dbReference type="GO" id="GO:0015421">
    <property type="term" value="F:ABC-type oligopeptide transporter activity"/>
    <property type="evidence" value="ECO:0007669"/>
    <property type="project" value="TreeGrafter"/>
</dbReference>
<name>A0A1H9UZN9_9STRE</name>
<dbReference type="GO" id="GO:0016887">
    <property type="term" value="F:ATP hydrolysis activity"/>
    <property type="evidence" value="ECO:0007669"/>
    <property type="project" value="InterPro"/>
</dbReference>
<dbReference type="Pfam" id="PF00005">
    <property type="entry name" value="ABC_tran"/>
    <property type="match status" value="1"/>
</dbReference>
<evidence type="ECO:0000256" key="10">
    <source>
        <dbReference type="ARBA" id="ARBA00023136"/>
    </source>
</evidence>
<keyword evidence="7" id="KW-0378">Hydrolase</keyword>